<sequence>MATIKYLIQSKNENANIYVRYSLNRESVWKRKTGFVVNPNDWNKDKGQPIQKNQELKAIKFKLDKLSVFINDAYNNDVDKGIIFTGEWLQYQIDLFNNKVVVVDLDVLTNSIDYYIDSGDNLTRGSIKNLENLKKFIINYEVDHLKGKPVIIRDIGLDFIDTFKKYHKAKGRSVNYIGTYISILRAVVNKASFNGILTHPQFKQIKSIKEVKESEEIIILTEAEQELIKNAELVREAHINARKWLLLGCLIGQRAGDLLNITDKNIKIIKGSKIIELRQQKTGKLVVIPLLPKALEIIENGLPYKINLEHFNHYSKEVCKEAKINTKVKGKMRIDDKRTLTFGEYEKWQVISSHVCRRSFATNFYGHIPTSVLMGVTGHGTEQMFLKYIGKTTYDNAFQMLDYFSRLSPETKPTKSIEK</sequence>
<dbReference type="InterPro" id="IPR013762">
    <property type="entry name" value="Integrase-like_cat_sf"/>
</dbReference>
<reference evidence="5 6" key="1">
    <citation type="submission" date="2020-06" db="EMBL/GenBank/DDBJ databases">
        <authorList>
            <person name="Criscuolo A."/>
        </authorList>
    </citation>
    <scope>NUCLEOTIDE SEQUENCE [LARGE SCALE GENOMIC DNA]</scope>
    <source>
        <strain evidence="6">CIP 111411</strain>
    </source>
</reference>
<dbReference type="InterPro" id="IPR011010">
    <property type="entry name" value="DNA_brk_join_enz"/>
</dbReference>
<evidence type="ECO:0000259" key="3">
    <source>
        <dbReference type="Pfam" id="PF00589"/>
    </source>
</evidence>
<dbReference type="EMBL" id="CAIJDP010000089">
    <property type="protein sequence ID" value="CAD0008912.1"/>
    <property type="molecule type" value="Genomic_DNA"/>
</dbReference>
<keyword evidence="6" id="KW-1185">Reference proteome</keyword>
<dbReference type="Proteomes" id="UP000530060">
    <property type="component" value="Unassembled WGS sequence"/>
</dbReference>
<evidence type="ECO:0000256" key="2">
    <source>
        <dbReference type="ARBA" id="ARBA00023172"/>
    </source>
</evidence>
<evidence type="ECO:0000256" key="1">
    <source>
        <dbReference type="ARBA" id="ARBA00023125"/>
    </source>
</evidence>
<dbReference type="Pfam" id="PF00589">
    <property type="entry name" value="Phage_integrase"/>
    <property type="match status" value="1"/>
</dbReference>
<evidence type="ECO:0000259" key="4">
    <source>
        <dbReference type="Pfam" id="PF13102"/>
    </source>
</evidence>
<keyword evidence="1" id="KW-0238">DNA-binding</keyword>
<feature type="domain" description="Tyr recombinase" evidence="3">
    <location>
        <begin position="225"/>
        <end position="389"/>
    </location>
</feature>
<dbReference type="InterPro" id="IPR010998">
    <property type="entry name" value="Integrase_recombinase_N"/>
</dbReference>
<dbReference type="Pfam" id="PF13102">
    <property type="entry name" value="Phage_int_SAM_5"/>
    <property type="match status" value="1"/>
</dbReference>
<dbReference type="GO" id="GO:0015074">
    <property type="term" value="P:DNA integration"/>
    <property type="evidence" value="ECO:0007669"/>
    <property type="project" value="InterPro"/>
</dbReference>
<keyword evidence="2" id="KW-0233">DNA recombination</keyword>
<name>A0A6V6ZDF8_9FLAO</name>
<dbReference type="GO" id="GO:0006310">
    <property type="term" value="P:DNA recombination"/>
    <property type="evidence" value="ECO:0007669"/>
    <property type="project" value="UniProtKB-KW"/>
</dbReference>
<comment type="caution">
    <text evidence="5">The sequence shown here is derived from an EMBL/GenBank/DDBJ whole genome shotgun (WGS) entry which is preliminary data.</text>
</comment>
<accession>A0A6V6ZDF8</accession>
<dbReference type="RefSeq" id="WP_180910653.1">
    <property type="nucleotide sequence ID" value="NZ_CAIJDP010000089.1"/>
</dbReference>
<dbReference type="GO" id="GO:0003677">
    <property type="term" value="F:DNA binding"/>
    <property type="evidence" value="ECO:0007669"/>
    <property type="project" value="UniProtKB-KW"/>
</dbReference>
<gene>
    <name evidence="5" type="ORF">FLAT13_04631</name>
</gene>
<dbReference type="Gene3D" id="1.10.150.130">
    <property type="match status" value="1"/>
</dbReference>
<evidence type="ECO:0000313" key="6">
    <source>
        <dbReference type="Proteomes" id="UP000530060"/>
    </source>
</evidence>
<dbReference type="SUPFAM" id="SSF56349">
    <property type="entry name" value="DNA breaking-rejoining enzymes"/>
    <property type="match status" value="1"/>
</dbReference>
<evidence type="ECO:0000313" key="5">
    <source>
        <dbReference type="EMBL" id="CAD0008912.1"/>
    </source>
</evidence>
<proteinExistence type="predicted"/>
<dbReference type="AlphaFoldDB" id="A0A6V6ZDF8"/>
<evidence type="ECO:0008006" key="7">
    <source>
        <dbReference type="Google" id="ProtNLM"/>
    </source>
</evidence>
<organism evidence="5 6">
    <name type="scientific">Flavobacterium salmonis</name>
    <dbReference type="NCBI Taxonomy" id="2654844"/>
    <lineage>
        <taxon>Bacteria</taxon>
        <taxon>Pseudomonadati</taxon>
        <taxon>Bacteroidota</taxon>
        <taxon>Flavobacteriia</taxon>
        <taxon>Flavobacteriales</taxon>
        <taxon>Flavobacteriaceae</taxon>
        <taxon>Flavobacterium</taxon>
    </lineage>
</organism>
<dbReference type="InterPro" id="IPR025269">
    <property type="entry name" value="SAM-like_dom"/>
</dbReference>
<dbReference type="Gene3D" id="1.10.443.10">
    <property type="entry name" value="Intergrase catalytic core"/>
    <property type="match status" value="1"/>
</dbReference>
<protein>
    <recommendedName>
        <fullName evidence="7">Phage integrase family protein</fullName>
    </recommendedName>
</protein>
<dbReference type="InterPro" id="IPR002104">
    <property type="entry name" value="Integrase_catalytic"/>
</dbReference>
<feature type="domain" description="Phage integrase SAM-like" evidence="4">
    <location>
        <begin position="110"/>
        <end position="203"/>
    </location>
</feature>